<evidence type="ECO:0000256" key="6">
    <source>
        <dbReference type="ARBA" id="ARBA00022827"/>
    </source>
</evidence>
<dbReference type="PANTHER" id="PTHR30040">
    <property type="entry name" value="THIAMINE BIOSYNTHESIS LIPOPROTEIN APBE"/>
    <property type="match status" value="1"/>
</dbReference>
<dbReference type="AlphaFoldDB" id="A0A1H5PDE0"/>
<dbReference type="EMBL" id="FNUG01000012">
    <property type="protein sequence ID" value="SEF11604.1"/>
    <property type="molecule type" value="Genomic_DNA"/>
</dbReference>
<evidence type="ECO:0000256" key="7">
    <source>
        <dbReference type="ARBA" id="ARBA00022842"/>
    </source>
</evidence>
<reference evidence="13 14" key="1">
    <citation type="submission" date="2016-10" db="EMBL/GenBank/DDBJ databases">
        <authorList>
            <person name="de Groot N.N."/>
        </authorList>
    </citation>
    <scope>NUCLEOTIDE SEQUENCE [LARGE SCALE GENOMIC DNA]</scope>
    <source>
        <strain evidence="13 14">DSM 23553</strain>
    </source>
</reference>
<evidence type="ECO:0000256" key="8">
    <source>
        <dbReference type="ARBA" id="ARBA00031306"/>
    </source>
</evidence>
<dbReference type="OrthoDB" id="9778595at2"/>
<proteinExistence type="inferred from homology"/>
<dbReference type="SUPFAM" id="SSF143631">
    <property type="entry name" value="ApbE-like"/>
    <property type="match status" value="1"/>
</dbReference>
<evidence type="ECO:0000256" key="9">
    <source>
        <dbReference type="ARBA" id="ARBA00048540"/>
    </source>
</evidence>
<dbReference type="PANTHER" id="PTHR30040:SF2">
    <property type="entry name" value="FAD:PROTEIN FMN TRANSFERASE"/>
    <property type="match status" value="1"/>
</dbReference>
<keyword evidence="6 10" id="KW-0274">FAD</keyword>
<dbReference type="InterPro" id="IPR003374">
    <property type="entry name" value="ApbE-like_sf"/>
</dbReference>
<evidence type="ECO:0000256" key="4">
    <source>
        <dbReference type="ARBA" id="ARBA00022679"/>
    </source>
</evidence>
<keyword evidence="12" id="KW-1003">Cell membrane</keyword>
<organism evidence="13 14">
    <name type="scientific">Salinimicrobium catena</name>
    <dbReference type="NCBI Taxonomy" id="390640"/>
    <lineage>
        <taxon>Bacteria</taxon>
        <taxon>Pseudomonadati</taxon>
        <taxon>Bacteroidota</taxon>
        <taxon>Flavobacteriia</taxon>
        <taxon>Flavobacteriales</taxon>
        <taxon>Flavobacteriaceae</taxon>
        <taxon>Salinimicrobium</taxon>
    </lineage>
</organism>
<dbReference type="Pfam" id="PF02424">
    <property type="entry name" value="ApbE"/>
    <property type="match status" value="1"/>
</dbReference>
<dbReference type="PIRSF" id="PIRSF006268">
    <property type="entry name" value="ApbE"/>
    <property type="match status" value="1"/>
</dbReference>
<evidence type="ECO:0000256" key="10">
    <source>
        <dbReference type="PIRNR" id="PIRNR006268"/>
    </source>
</evidence>
<dbReference type="GO" id="GO:0005886">
    <property type="term" value="C:plasma membrane"/>
    <property type="evidence" value="ECO:0007669"/>
    <property type="project" value="UniProtKB-SubCell"/>
</dbReference>
<evidence type="ECO:0000313" key="13">
    <source>
        <dbReference type="EMBL" id="SEF11604.1"/>
    </source>
</evidence>
<keyword evidence="14" id="KW-1185">Reference proteome</keyword>
<keyword evidence="5 10" id="KW-0479">Metal-binding</keyword>
<name>A0A1H5PDE0_9FLAO</name>
<comment type="cofactor">
    <cofactor evidence="11">
        <name>Mg(2+)</name>
        <dbReference type="ChEBI" id="CHEBI:18420"/>
    </cofactor>
    <cofactor evidence="11">
        <name>Mn(2+)</name>
        <dbReference type="ChEBI" id="CHEBI:29035"/>
    </cofactor>
    <text evidence="11">Magnesium. Can also use manganese.</text>
</comment>
<keyword evidence="12" id="KW-0472">Membrane</keyword>
<evidence type="ECO:0000256" key="2">
    <source>
        <dbReference type="ARBA" id="ARBA00016337"/>
    </source>
</evidence>
<feature type="chain" id="PRO_5011327727" description="FAD:protein FMN transferase" evidence="12">
    <location>
        <begin position="25"/>
        <end position="342"/>
    </location>
</feature>
<protein>
    <recommendedName>
        <fullName evidence="2 10">FAD:protein FMN transferase</fullName>
        <ecNumber evidence="1 10">2.7.1.180</ecNumber>
    </recommendedName>
    <alternativeName>
        <fullName evidence="8 10">Flavin transferase</fullName>
    </alternativeName>
</protein>
<comment type="similarity">
    <text evidence="10 12">Belongs to the ApbE family.</text>
</comment>
<feature type="binding site" evidence="11">
    <location>
        <position position="170"/>
    </location>
    <ligand>
        <name>Mg(2+)</name>
        <dbReference type="ChEBI" id="CHEBI:18420"/>
    </ligand>
</feature>
<evidence type="ECO:0000256" key="11">
    <source>
        <dbReference type="PIRSR" id="PIRSR006268-2"/>
    </source>
</evidence>
<dbReference type="Proteomes" id="UP000199448">
    <property type="component" value="Unassembled WGS sequence"/>
</dbReference>
<accession>A0A1H5PDE0</accession>
<dbReference type="PROSITE" id="PS51257">
    <property type="entry name" value="PROKAR_LIPOPROTEIN"/>
    <property type="match status" value="1"/>
</dbReference>
<gene>
    <name evidence="13" type="ORF">SAMN04488034_11215</name>
</gene>
<dbReference type="InterPro" id="IPR024932">
    <property type="entry name" value="ApbE"/>
</dbReference>
<dbReference type="EC" id="2.7.1.180" evidence="1 10"/>
<feature type="binding site" evidence="11">
    <location>
        <position position="293"/>
    </location>
    <ligand>
        <name>Mg(2+)</name>
        <dbReference type="ChEBI" id="CHEBI:18420"/>
    </ligand>
</feature>
<feature type="signal peptide" evidence="12">
    <location>
        <begin position="1"/>
        <end position="24"/>
    </location>
</feature>
<dbReference type="Gene3D" id="3.10.520.10">
    <property type="entry name" value="ApbE-like domains"/>
    <property type="match status" value="1"/>
</dbReference>
<keyword evidence="12" id="KW-0732">Signal</keyword>
<comment type="subcellular location">
    <subcellularLocation>
        <location evidence="12">Cell inner membrane</location>
        <topology evidence="12">Lipid-anchor</topology>
        <orientation evidence="12">Periplasmic side</orientation>
    </subcellularLocation>
</comment>
<sequence length="342" mass="37518">MKKFPSFQTILILFLIGLLTSCNSGPSKQTAAGEALGTTYNITYYSEEDLALDIALDSIFERVNQSMSTYREGSDISRLNSGDSLVKVDTLFRNVFRLSEKVYMESKGYFDPTVGNLVNFYGFGPERSEKILDTASVDSLMQYVGLDKISLTEAGEVKSTASAVYLDFNAVAKGYTIDLIGHYLESRKVDNYLVELGGELLAKGENLEKAAPWTVGIDDPEQQAENRTLTAAVKLKDRAMATSGNYRKNRIDPATGKMYVHTINPLTGYAEKSDVLSASVLAENCALADAYATAFMAMGLERSNEMLSKLETVDAYLIYAKEDGSMGKYATAGFEEVLVDLD</sequence>
<keyword evidence="12 13" id="KW-0449">Lipoprotein</keyword>
<dbReference type="GO" id="GO:0046872">
    <property type="term" value="F:metal ion binding"/>
    <property type="evidence" value="ECO:0007669"/>
    <property type="project" value="UniProtKB-UniRule"/>
</dbReference>
<evidence type="ECO:0000256" key="5">
    <source>
        <dbReference type="ARBA" id="ARBA00022723"/>
    </source>
</evidence>
<keyword evidence="7 10" id="KW-0460">Magnesium</keyword>
<keyword evidence="3 10" id="KW-0285">Flavoprotein</keyword>
<dbReference type="GO" id="GO:0016740">
    <property type="term" value="F:transferase activity"/>
    <property type="evidence" value="ECO:0007669"/>
    <property type="project" value="UniProtKB-UniRule"/>
</dbReference>
<keyword evidence="4 10" id="KW-0808">Transferase</keyword>
<keyword evidence="12" id="KW-0997">Cell inner membrane</keyword>
<dbReference type="STRING" id="390640.SAMN04488034_11215"/>
<comment type="catalytic activity">
    <reaction evidence="9 10 12">
        <text>L-threonyl-[protein] + FAD = FMN-L-threonyl-[protein] + AMP + H(+)</text>
        <dbReference type="Rhea" id="RHEA:36847"/>
        <dbReference type="Rhea" id="RHEA-COMP:11060"/>
        <dbReference type="Rhea" id="RHEA-COMP:11061"/>
        <dbReference type="ChEBI" id="CHEBI:15378"/>
        <dbReference type="ChEBI" id="CHEBI:30013"/>
        <dbReference type="ChEBI" id="CHEBI:57692"/>
        <dbReference type="ChEBI" id="CHEBI:74257"/>
        <dbReference type="ChEBI" id="CHEBI:456215"/>
        <dbReference type="EC" id="2.7.1.180"/>
    </reaction>
</comment>
<evidence type="ECO:0000256" key="3">
    <source>
        <dbReference type="ARBA" id="ARBA00022630"/>
    </source>
</evidence>
<comment type="function">
    <text evidence="12">Flavin transferase that catalyzes the transfer of the FMN moiety of FAD and its covalent binding to the hydroxyl group of a threonine residue in a target flavoprotein.</text>
</comment>
<evidence type="ECO:0000256" key="1">
    <source>
        <dbReference type="ARBA" id="ARBA00011955"/>
    </source>
</evidence>
<evidence type="ECO:0000313" key="14">
    <source>
        <dbReference type="Proteomes" id="UP000199448"/>
    </source>
</evidence>
<feature type="binding site" evidence="11">
    <location>
        <position position="289"/>
    </location>
    <ligand>
        <name>Mg(2+)</name>
        <dbReference type="ChEBI" id="CHEBI:18420"/>
    </ligand>
</feature>
<evidence type="ECO:0000256" key="12">
    <source>
        <dbReference type="RuleBase" id="RU363002"/>
    </source>
</evidence>
<dbReference type="RefSeq" id="WP_093114360.1">
    <property type="nucleotide sequence ID" value="NZ_FNGG01000012.1"/>
</dbReference>